<gene>
    <name evidence="2" type="ORF">FKB36_07480</name>
</gene>
<name>A0A9E4ZKG6_9EURY</name>
<dbReference type="EMBL" id="VHLL01000003">
    <property type="protein sequence ID" value="MCT8337338.1"/>
    <property type="molecule type" value="Genomic_DNA"/>
</dbReference>
<dbReference type="PANTHER" id="PTHR35811:SF1">
    <property type="entry name" value="HTH OST-TYPE DOMAIN-CONTAINING PROTEIN"/>
    <property type="match status" value="1"/>
</dbReference>
<feature type="domain" description="HTH OST-type" evidence="1">
    <location>
        <begin position="182"/>
        <end position="258"/>
    </location>
</feature>
<dbReference type="AlphaFoldDB" id="A0A9E4ZKG6"/>
<dbReference type="Proteomes" id="UP001065682">
    <property type="component" value="Unassembled WGS sequence"/>
</dbReference>
<dbReference type="Pfam" id="PF12872">
    <property type="entry name" value="OST-HTH"/>
    <property type="match status" value="1"/>
</dbReference>
<protein>
    <submittedName>
        <fullName evidence="2">NYN domain-containing protein</fullName>
    </submittedName>
</protein>
<dbReference type="Gene3D" id="3.30.420.610">
    <property type="entry name" value="LOTUS domain-like"/>
    <property type="match status" value="1"/>
</dbReference>
<dbReference type="CDD" id="cd10146">
    <property type="entry name" value="LabA_like_C"/>
    <property type="match status" value="1"/>
</dbReference>
<dbReference type="InterPro" id="IPR041966">
    <property type="entry name" value="LOTUS-like"/>
</dbReference>
<proteinExistence type="predicted"/>
<evidence type="ECO:0000313" key="2">
    <source>
        <dbReference type="EMBL" id="MCT8337338.1"/>
    </source>
</evidence>
<evidence type="ECO:0000313" key="3">
    <source>
        <dbReference type="Proteomes" id="UP001065682"/>
    </source>
</evidence>
<dbReference type="Pfam" id="PF01936">
    <property type="entry name" value="NYN"/>
    <property type="match status" value="1"/>
</dbReference>
<keyword evidence="3" id="KW-1185">Reference proteome</keyword>
<accession>A0A9E4ZKG6</accession>
<dbReference type="PROSITE" id="PS51644">
    <property type="entry name" value="HTH_OST"/>
    <property type="match status" value="1"/>
</dbReference>
<dbReference type="CDD" id="cd11297">
    <property type="entry name" value="PIN_LabA-like_N_1"/>
    <property type="match status" value="1"/>
</dbReference>
<dbReference type="Gene3D" id="3.40.50.1010">
    <property type="entry name" value="5'-nuclease"/>
    <property type="match status" value="1"/>
</dbReference>
<dbReference type="InterPro" id="IPR025605">
    <property type="entry name" value="OST-HTH/LOTUS_dom"/>
</dbReference>
<dbReference type="PANTHER" id="PTHR35811">
    <property type="entry name" value="SLR1870 PROTEIN"/>
    <property type="match status" value="1"/>
</dbReference>
<dbReference type="GO" id="GO:0004540">
    <property type="term" value="F:RNA nuclease activity"/>
    <property type="evidence" value="ECO:0007669"/>
    <property type="project" value="InterPro"/>
</dbReference>
<organism evidence="2 3">
    <name type="scientific">Methanoculleus formosensis</name>
    <dbReference type="NCBI Taxonomy" id="2590886"/>
    <lineage>
        <taxon>Archaea</taxon>
        <taxon>Methanobacteriati</taxon>
        <taxon>Methanobacteriota</taxon>
        <taxon>Stenosarchaea group</taxon>
        <taxon>Methanomicrobia</taxon>
        <taxon>Methanomicrobiales</taxon>
        <taxon>Methanomicrobiaceae</taxon>
        <taxon>Methanoculleus</taxon>
    </lineage>
</organism>
<dbReference type="InterPro" id="IPR021139">
    <property type="entry name" value="NYN"/>
</dbReference>
<dbReference type="RefSeq" id="WP_261597442.1">
    <property type="nucleotide sequence ID" value="NZ_VHLL01000003.1"/>
</dbReference>
<evidence type="ECO:0000259" key="1">
    <source>
        <dbReference type="PROSITE" id="PS51644"/>
    </source>
</evidence>
<reference evidence="2" key="1">
    <citation type="submission" date="2019-06" db="EMBL/GenBank/DDBJ databases">
        <title>Methanoculleus strain from Tamsui River, Taipei, Taiwan.</title>
        <authorList>
            <person name="You Y.-T."/>
            <person name="Chen S.-C."/>
            <person name="Lai S.-J."/>
            <person name="Lee Y.-C."/>
            <person name="Lai M.-C."/>
        </authorList>
    </citation>
    <scope>NUCLEOTIDE SEQUENCE</scope>
    <source>
        <strain evidence="2">Afa-1</strain>
    </source>
</reference>
<comment type="caution">
    <text evidence="2">The sequence shown here is derived from an EMBL/GenBank/DDBJ whole genome shotgun (WGS) entry which is preliminary data.</text>
</comment>
<sequence length="399" mass="45582">MNNNNVAIYLDFENLAISAEQTYPSREKPLLLRPILDFATSLGNICIKKSYADWSQEIVHQYERKLVKHGFEMRHLPQTSSQGKNGADLQLAIDLLEDMQLFPIIDVFILGSGDTDFIPLIRRVLSRGKRVYVIGFDNSVGTVIKENCTEYKSLEELLGIDEDVAEDAELGANQRLDENINKLSGRELLIRFIKNRPFEDPILLSQLKPQLVRLQPSFSEKQLGFSSFKQFIESLEGDVVEKIEADPETGHPQAYLKDLTEIENVGIDKSLQIGDFLYKALRYPKDPTVRDELSEKLYTLLSSKQPVSMHDMVDHIFEKTNGTIPKIAIRKFVFALGQGRAFHYADRDYSGSLLSRPQVLNDSIQAPDDIKKIYLERVIEVIERKYSDIENELLKSLLN</sequence>